<comment type="catalytic activity">
    <reaction evidence="5">
        <text>dopamine + (9Z)-octadecenoyl-CoA = N-(9Z-octadecanoyl)-dopamine + CoA + H(+)</text>
        <dbReference type="Rhea" id="RHEA:51380"/>
        <dbReference type="ChEBI" id="CHEBI:15378"/>
        <dbReference type="ChEBI" id="CHEBI:31883"/>
        <dbReference type="ChEBI" id="CHEBI:57287"/>
        <dbReference type="ChEBI" id="CHEBI:57387"/>
        <dbReference type="ChEBI" id="CHEBI:59905"/>
    </reaction>
    <physiologicalReaction direction="left-to-right" evidence="5">
        <dbReference type="Rhea" id="RHEA:51381"/>
    </physiologicalReaction>
</comment>
<comment type="catalytic activity">
    <reaction evidence="9">
        <text>serotonin + (9Z)-octadecenoyl-CoA = N-(9Z-octadecenoyl)-serotonin + CoA + H(+)</text>
        <dbReference type="Rhea" id="RHEA:51392"/>
        <dbReference type="ChEBI" id="CHEBI:15378"/>
        <dbReference type="ChEBI" id="CHEBI:57287"/>
        <dbReference type="ChEBI" id="CHEBI:57387"/>
        <dbReference type="ChEBI" id="CHEBI:134064"/>
        <dbReference type="ChEBI" id="CHEBI:350546"/>
    </reaction>
    <physiologicalReaction direction="left-to-right" evidence="9">
        <dbReference type="Rhea" id="RHEA:51393"/>
    </physiologicalReaction>
</comment>
<dbReference type="InterPro" id="IPR016181">
    <property type="entry name" value="Acyl_CoA_acyltransferase"/>
</dbReference>
<comment type="catalytic activity">
    <reaction evidence="10">
        <text>serotonin + hexadecanoyl-CoA = N-hexadecanoyl-serotonin + CoA + H(+)</text>
        <dbReference type="Rhea" id="RHEA:51384"/>
        <dbReference type="ChEBI" id="CHEBI:15378"/>
        <dbReference type="ChEBI" id="CHEBI:57287"/>
        <dbReference type="ChEBI" id="CHEBI:57379"/>
        <dbReference type="ChEBI" id="CHEBI:134059"/>
        <dbReference type="ChEBI" id="CHEBI:350546"/>
    </reaction>
    <physiologicalReaction direction="left-to-right" evidence="10">
        <dbReference type="Rhea" id="RHEA:51385"/>
    </physiologicalReaction>
</comment>
<keyword evidence="14" id="KW-1185">Reference proteome</keyword>
<dbReference type="FunFam" id="3.40.630.30:FF:000046">
    <property type="entry name" value="Dopamine N-acetyltransferase"/>
    <property type="match status" value="1"/>
</dbReference>
<evidence type="ECO:0000313" key="13">
    <source>
        <dbReference type="EMBL" id="PIC22621.1"/>
    </source>
</evidence>
<evidence type="ECO:0000256" key="7">
    <source>
        <dbReference type="ARBA" id="ARBA00051284"/>
    </source>
</evidence>
<dbReference type="AlphaFoldDB" id="A0A2G5T681"/>
<organism evidence="13 14">
    <name type="scientific">Caenorhabditis nigoni</name>
    <dbReference type="NCBI Taxonomy" id="1611254"/>
    <lineage>
        <taxon>Eukaryota</taxon>
        <taxon>Metazoa</taxon>
        <taxon>Ecdysozoa</taxon>
        <taxon>Nematoda</taxon>
        <taxon>Chromadorea</taxon>
        <taxon>Rhabditida</taxon>
        <taxon>Rhabditina</taxon>
        <taxon>Rhabditomorpha</taxon>
        <taxon>Rhabditoidea</taxon>
        <taxon>Rhabditidae</taxon>
        <taxon>Peloderinae</taxon>
        <taxon>Caenorhabditis</taxon>
    </lineage>
</organism>
<dbReference type="PANTHER" id="PTHR20905">
    <property type="entry name" value="N-ACETYLTRANSFERASE-RELATED"/>
    <property type="match status" value="1"/>
</dbReference>
<evidence type="ECO:0000256" key="1">
    <source>
        <dbReference type="ARBA" id="ARBA00022679"/>
    </source>
</evidence>
<gene>
    <name evidence="13" type="primary">Cnig_chr_V.g16607</name>
    <name evidence="13" type="ORF">B9Z55_016607</name>
</gene>
<comment type="pathway">
    <text evidence="2">Aromatic compound metabolism; melatonin biosynthesis; melatonin from serotonin: step 1/2.</text>
</comment>
<proteinExistence type="inferred from homology"/>
<protein>
    <recommendedName>
        <fullName evidence="4">aralkylamine N-acetyltransferase</fullName>
        <ecNumber evidence="4">2.3.1.87</ecNumber>
    </recommendedName>
</protein>
<comment type="similarity">
    <text evidence="3">Belongs to the acetyltransferase family. AANAT subfamily.</text>
</comment>
<comment type="caution">
    <text evidence="13">The sequence shown here is derived from an EMBL/GenBank/DDBJ whole genome shotgun (WGS) entry which is preliminary data.</text>
</comment>
<dbReference type="GO" id="GO:0004059">
    <property type="term" value="F:aralkylamine N-acetyltransferase activity"/>
    <property type="evidence" value="ECO:0007669"/>
    <property type="project" value="UniProtKB-EC"/>
</dbReference>
<sequence>MILSKTLRTPQLLFRTAKPNDKDKITNFLTAHFAKEEPCLRALKLAPETTEAIFNTTVTRCLKYPFSTVVLQENGDLAGCLVASVWNRTDPIGNADFDDSGVPENLKLFVQFINNAHANFWKIAPSHVNSVIHREMGSVAPEFTRLGIATKMVYTNMTKRNIQKYNIGGVISETSSLANQLLLEKQGFKHLKELPYSDIKDSKGNEILKLDDGTTALRLNYKAIEDYGDLPE</sequence>
<evidence type="ECO:0000313" key="14">
    <source>
        <dbReference type="Proteomes" id="UP000230233"/>
    </source>
</evidence>
<comment type="catalytic activity">
    <reaction evidence="12">
        <text>serotonin + acetyl-CoA = N-acetylserotonin + CoA + H(+)</text>
        <dbReference type="Rhea" id="RHEA:25217"/>
        <dbReference type="ChEBI" id="CHEBI:15378"/>
        <dbReference type="ChEBI" id="CHEBI:17697"/>
        <dbReference type="ChEBI" id="CHEBI:57287"/>
        <dbReference type="ChEBI" id="CHEBI:57288"/>
        <dbReference type="ChEBI" id="CHEBI:350546"/>
        <dbReference type="EC" id="2.3.1.87"/>
    </reaction>
    <physiologicalReaction direction="left-to-right" evidence="12">
        <dbReference type="Rhea" id="RHEA:25218"/>
    </physiologicalReaction>
</comment>
<dbReference type="PANTHER" id="PTHR20905:SF8">
    <property type="entry name" value="N-ACETYLTRANSFERASE DOMAIN-CONTAINING PROTEIN"/>
    <property type="match status" value="1"/>
</dbReference>
<dbReference type="OrthoDB" id="41532at2759"/>
<evidence type="ECO:0000256" key="2">
    <source>
        <dbReference type="ARBA" id="ARBA00037926"/>
    </source>
</evidence>
<comment type="catalytic activity">
    <reaction evidence="11">
        <text>dopamine + hexadecanoyl-CoA = N-hexadecanoyl-dopamine + CoA + H(+)</text>
        <dbReference type="Rhea" id="RHEA:51376"/>
        <dbReference type="ChEBI" id="CHEBI:15378"/>
        <dbReference type="ChEBI" id="CHEBI:57287"/>
        <dbReference type="ChEBI" id="CHEBI:57379"/>
        <dbReference type="ChEBI" id="CHEBI:59905"/>
        <dbReference type="ChEBI" id="CHEBI:134058"/>
    </reaction>
    <physiologicalReaction direction="left-to-right" evidence="11">
        <dbReference type="Rhea" id="RHEA:51377"/>
    </physiologicalReaction>
</comment>
<dbReference type="EC" id="2.3.1.87" evidence="4"/>
<reference evidence="14" key="1">
    <citation type="submission" date="2017-10" db="EMBL/GenBank/DDBJ databases">
        <title>Rapid genome shrinkage in a self-fertile nematode reveals novel sperm competition proteins.</title>
        <authorList>
            <person name="Yin D."/>
            <person name="Schwarz E.M."/>
            <person name="Thomas C.G."/>
            <person name="Felde R.L."/>
            <person name="Korf I.F."/>
            <person name="Cutter A.D."/>
            <person name="Schartner C.M."/>
            <person name="Ralston E.J."/>
            <person name="Meyer B.J."/>
            <person name="Haag E.S."/>
        </authorList>
    </citation>
    <scope>NUCLEOTIDE SEQUENCE [LARGE SCALE GENOMIC DNA]</scope>
    <source>
        <strain evidence="14">JU1422</strain>
    </source>
</reference>
<comment type="catalytic activity">
    <reaction evidence="8">
        <text>dopamine + acetyl-CoA = N-acetyldopamine + CoA + H(+)</text>
        <dbReference type="Rhea" id="RHEA:51388"/>
        <dbReference type="ChEBI" id="CHEBI:15378"/>
        <dbReference type="ChEBI" id="CHEBI:57287"/>
        <dbReference type="ChEBI" id="CHEBI:57288"/>
        <dbReference type="ChEBI" id="CHEBI:59905"/>
        <dbReference type="ChEBI" id="CHEBI:125678"/>
    </reaction>
    <physiologicalReaction direction="left-to-right" evidence="8">
        <dbReference type="Rhea" id="RHEA:51389"/>
    </physiologicalReaction>
</comment>
<evidence type="ECO:0000256" key="4">
    <source>
        <dbReference type="ARBA" id="ARBA00039114"/>
    </source>
</evidence>
<evidence type="ECO:0000256" key="12">
    <source>
        <dbReference type="ARBA" id="ARBA00052491"/>
    </source>
</evidence>
<evidence type="ECO:0000256" key="9">
    <source>
        <dbReference type="ARBA" id="ARBA00051823"/>
    </source>
</evidence>
<evidence type="ECO:0000256" key="3">
    <source>
        <dbReference type="ARBA" id="ARBA00038182"/>
    </source>
</evidence>
<dbReference type="Gene3D" id="3.40.630.30">
    <property type="match status" value="1"/>
</dbReference>
<dbReference type="STRING" id="1611254.A0A2G5T681"/>
<dbReference type="Proteomes" id="UP000230233">
    <property type="component" value="Chromosome V"/>
</dbReference>
<name>A0A2G5T681_9PELO</name>
<evidence type="ECO:0000256" key="8">
    <source>
        <dbReference type="ARBA" id="ARBA00051711"/>
    </source>
</evidence>
<comment type="catalytic activity">
    <reaction evidence="7">
        <text>serotonin + (5Z,8Z,11Z,14Z)-eicosatetraenoyl-CoA = N-[(5Z,8Z,11Z,14Z)-eicosatetraenoyl]-serotonin + CoA + H(+)</text>
        <dbReference type="Rhea" id="RHEA:51396"/>
        <dbReference type="ChEBI" id="CHEBI:15378"/>
        <dbReference type="ChEBI" id="CHEBI:57287"/>
        <dbReference type="ChEBI" id="CHEBI:57368"/>
        <dbReference type="ChEBI" id="CHEBI:132255"/>
        <dbReference type="ChEBI" id="CHEBI:350546"/>
    </reaction>
    <physiologicalReaction direction="left-to-right" evidence="7">
        <dbReference type="Rhea" id="RHEA:51397"/>
    </physiologicalReaction>
</comment>
<dbReference type="SUPFAM" id="SSF55729">
    <property type="entry name" value="Acyl-CoA N-acyltransferases (Nat)"/>
    <property type="match status" value="1"/>
</dbReference>
<comment type="catalytic activity">
    <reaction evidence="6">
        <text>serotonin + octadecanoyl-CoA = N-octadecanoyl-serotonin + CoA + H(+)</text>
        <dbReference type="Rhea" id="RHEA:51400"/>
        <dbReference type="ChEBI" id="CHEBI:15378"/>
        <dbReference type="ChEBI" id="CHEBI:57287"/>
        <dbReference type="ChEBI" id="CHEBI:57394"/>
        <dbReference type="ChEBI" id="CHEBI:134065"/>
        <dbReference type="ChEBI" id="CHEBI:350546"/>
    </reaction>
    <physiologicalReaction direction="left-to-right" evidence="6">
        <dbReference type="Rhea" id="RHEA:51401"/>
    </physiologicalReaction>
</comment>
<evidence type="ECO:0000256" key="10">
    <source>
        <dbReference type="ARBA" id="ARBA00052178"/>
    </source>
</evidence>
<evidence type="ECO:0000256" key="11">
    <source>
        <dbReference type="ARBA" id="ARBA00052335"/>
    </source>
</evidence>
<evidence type="ECO:0000256" key="6">
    <source>
        <dbReference type="ARBA" id="ARBA00050849"/>
    </source>
</evidence>
<keyword evidence="1" id="KW-0808">Transferase</keyword>
<evidence type="ECO:0000256" key="5">
    <source>
        <dbReference type="ARBA" id="ARBA00050189"/>
    </source>
</evidence>
<accession>A0A2G5T681</accession>
<dbReference type="EMBL" id="PDUG01000005">
    <property type="protein sequence ID" value="PIC22621.1"/>
    <property type="molecule type" value="Genomic_DNA"/>
</dbReference>